<dbReference type="RefSeq" id="WP_346820470.1">
    <property type="nucleotide sequence ID" value="NZ_JBDKWZ010000003.1"/>
</dbReference>
<dbReference type="InterPro" id="IPR023614">
    <property type="entry name" value="Porin_dom_sf"/>
</dbReference>
<evidence type="ECO:0000256" key="1">
    <source>
        <dbReference type="SAM" id="SignalP"/>
    </source>
</evidence>
<protein>
    <recommendedName>
        <fullName evidence="4">Porin</fullName>
    </recommendedName>
</protein>
<dbReference type="EMBL" id="JBDKWZ010000003">
    <property type="protein sequence ID" value="MEN7547683.1"/>
    <property type="molecule type" value="Genomic_DNA"/>
</dbReference>
<feature type="signal peptide" evidence="1">
    <location>
        <begin position="1"/>
        <end position="20"/>
    </location>
</feature>
<dbReference type="Gene3D" id="2.40.160.10">
    <property type="entry name" value="Porin"/>
    <property type="match status" value="1"/>
</dbReference>
<reference evidence="2 3" key="1">
    <citation type="submission" date="2024-04" db="EMBL/GenBank/DDBJ databases">
        <title>Novel genus in family Flammeovirgaceae.</title>
        <authorList>
            <person name="Nguyen T.H."/>
            <person name="Vuong T.Q."/>
            <person name="Le H."/>
            <person name="Kim S.-G."/>
        </authorList>
    </citation>
    <scope>NUCLEOTIDE SEQUENCE [LARGE SCALE GENOMIC DNA]</scope>
    <source>
        <strain evidence="2 3">JCM 23209</strain>
    </source>
</reference>
<organism evidence="2 3">
    <name type="scientific">Rapidithrix thailandica</name>
    <dbReference type="NCBI Taxonomy" id="413964"/>
    <lineage>
        <taxon>Bacteria</taxon>
        <taxon>Pseudomonadati</taxon>
        <taxon>Bacteroidota</taxon>
        <taxon>Cytophagia</taxon>
        <taxon>Cytophagales</taxon>
        <taxon>Flammeovirgaceae</taxon>
        <taxon>Rapidithrix</taxon>
    </lineage>
</organism>
<evidence type="ECO:0000313" key="2">
    <source>
        <dbReference type="EMBL" id="MEN7547683.1"/>
    </source>
</evidence>
<keyword evidence="3" id="KW-1185">Reference proteome</keyword>
<dbReference type="AlphaFoldDB" id="A0AAW9S8N2"/>
<proteinExistence type="predicted"/>
<feature type="chain" id="PRO_5043914475" description="Porin" evidence="1">
    <location>
        <begin position="21"/>
        <end position="413"/>
    </location>
</feature>
<accession>A0AAW9S8N2</accession>
<sequence>MKKFITLLSALMLVSGMLMSQDNKPDFLKKPFENNPDTKIIFGAQTVGTMQFLSHENSNEAGSAGEITPIASGFQNAAGNVFINGTITDGISAYFEVYLSSEHHTEVWMREGYIKIDKLIVLNSPLIDKIMEVVSLKAGQMEINYGDWHLRRSDNGSVQNNPLIGNYIIDGNTTEIAVEVTAALKQFELMGGISGGTTKGDLNEDHGLATYGKIAYNQDLGEKSFLRLAGSLYHVDHSGNSAAYGQGTKNYLFSGNRSGARYKGILNAETDAGQMLVTNGQKITSYQLNSTLVFDRLEVFGTYEWINEGDMDGADSDETLEETWTQIAVDAKYNLTDKLYISGRYNVANEQEYQSIDSDRQVVRIQGGLGFMLTKGLLLKGEYVHQEYKNFGVEDARYGAEFNGPLLEMSFNF</sequence>
<name>A0AAW9S8N2_9BACT</name>
<dbReference type="SUPFAM" id="SSF56935">
    <property type="entry name" value="Porins"/>
    <property type="match status" value="1"/>
</dbReference>
<evidence type="ECO:0008006" key="4">
    <source>
        <dbReference type="Google" id="ProtNLM"/>
    </source>
</evidence>
<comment type="caution">
    <text evidence="2">The sequence shown here is derived from an EMBL/GenBank/DDBJ whole genome shotgun (WGS) entry which is preliminary data.</text>
</comment>
<keyword evidence="1" id="KW-0732">Signal</keyword>
<dbReference type="Proteomes" id="UP001403385">
    <property type="component" value="Unassembled WGS sequence"/>
</dbReference>
<gene>
    <name evidence="2" type="ORF">AAG747_07180</name>
</gene>
<evidence type="ECO:0000313" key="3">
    <source>
        <dbReference type="Proteomes" id="UP001403385"/>
    </source>
</evidence>